<dbReference type="EMBL" id="JAUYZG010000017">
    <property type="protein sequence ID" value="KAK2883523.1"/>
    <property type="molecule type" value="Genomic_DNA"/>
</dbReference>
<gene>
    <name evidence="2" type="ORF">Q8A67_017160</name>
</gene>
<reference evidence="2" key="1">
    <citation type="submission" date="2023-08" db="EMBL/GenBank/DDBJ databases">
        <title>Chromosome-level Genome Assembly of mud carp (Cirrhinus molitorella).</title>
        <authorList>
            <person name="Liu H."/>
        </authorList>
    </citation>
    <scope>NUCLEOTIDE SEQUENCE</scope>
    <source>
        <strain evidence="2">Prfri</strain>
        <tissue evidence="2">Muscle</tissue>
    </source>
</reference>
<name>A0AA88TGS4_9TELE</name>
<comment type="caution">
    <text evidence="2">The sequence shown here is derived from an EMBL/GenBank/DDBJ whole genome shotgun (WGS) entry which is preliminary data.</text>
</comment>
<dbReference type="Proteomes" id="UP001187343">
    <property type="component" value="Unassembled WGS sequence"/>
</dbReference>
<organism evidence="2 3">
    <name type="scientific">Cirrhinus molitorella</name>
    <name type="common">mud carp</name>
    <dbReference type="NCBI Taxonomy" id="172907"/>
    <lineage>
        <taxon>Eukaryota</taxon>
        <taxon>Metazoa</taxon>
        <taxon>Chordata</taxon>
        <taxon>Craniata</taxon>
        <taxon>Vertebrata</taxon>
        <taxon>Euteleostomi</taxon>
        <taxon>Actinopterygii</taxon>
        <taxon>Neopterygii</taxon>
        <taxon>Teleostei</taxon>
        <taxon>Ostariophysi</taxon>
        <taxon>Cypriniformes</taxon>
        <taxon>Cyprinidae</taxon>
        <taxon>Labeoninae</taxon>
        <taxon>Labeonini</taxon>
        <taxon>Cirrhinus</taxon>
    </lineage>
</organism>
<protein>
    <submittedName>
        <fullName evidence="2">Uncharacterized protein</fullName>
    </submittedName>
</protein>
<feature type="region of interest" description="Disordered" evidence="1">
    <location>
        <begin position="35"/>
        <end position="55"/>
    </location>
</feature>
<evidence type="ECO:0000256" key="1">
    <source>
        <dbReference type="SAM" id="MobiDB-lite"/>
    </source>
</evidence>
<dbReference type="AlphaFoldDB" id="A0AA88TGS4"/>
<evidence type="ECO:0000313" key="2">
    <source>
        <dbReference type="EMBL" id="KAK2883523.1"/>
    </source>
</evidence>
<sequence length="197" mass="22635">MVLFSRPKKVCEMKHAHELQPCVLLKCTPITAKNHSHALDETPGGADGRNEAGRREKKKRFWRSFLHIFRRRARKYELAKAEKLNQNQISLQHIPIVEIHNHQKPPTSEVLPIVEELLEQDVPQPQDVHTPVHLIEEDLQEAPVFEVLITAEEQLEQDIPQLQDVNAPFKIHDPGEPPVSEVLPAVEELLEQDVQQP</sequence>
<accession>A0AA88TGS4</accession>
<evidence type="ECO:0000313" key="3">
    <source>
        <dbReference type="Proteomes" id="UP001187343"/>
    </source>
</evidence>
<proteinExistence type="predicted"/>
<keyword evidence="3" id="KW-1185">Reference proteome</keyword>